<dbReference type="PANTHER" id="PTHR31088">
    <property type="entry name" value="MEMBRANE-ASSOCIATED PROTEIN VIPP1, CHLOROPLASTIC"/>
    <property type="match status" value="1"/>
</dbReference>
<gene>
    <name evidence="4" type="ORF">DWE98_19605</name>
</gene>
<keyword evidence="5" id="KW-1185">Reference proteome</keyword>
<keyword evidence="2" id="KW-0175">Coiled coil</keyword>
<organism evidence="4 5">
    <name type="scientific">Bosea caraganae</name>
    <dbReference type="NCBI Taxonomy" id="2763117"/>
    <lineage>
        <taxon>Bacteria</taxon>
        <taxon>Pseudomonadati</taxon>
        <taxon>Pseudomonadota</taxon>
        <taxon>Alphaproteobacteria</taxon>
        <taxon>Hyphomicrobiales</taxon>
        <taxon>Boseaceae</taxon>
        <taxon>Bosea</taxon>
    </lineage>
</organism>
<protein>
    <submittedName>
        <fullName evidence="4">PspA/IM30 family protein</fullName>
    </submittedName>
</protein>
<accession>A0A370L2D4</accession>
<evidence type="ECO:0000313" key="4">
    <source>
        <dbReference type="EMBL" id="RDJ22110.1"/>
    </source>
</evidence>
<sequence length="375" mass="40110">MAPRYQSTMSYALSPSPDDMLAIRETLADYAVMMGILDEIERDRGASANLVALHEQAYATIRERTRLPARLVTLGLRDHAGRTSGNPITDLPLDGRLYAIKSPTHLSLATIDGRRHIAYAVTGYEPGWPDHAEARLVLRDDETLILVGIAGAAKPKETIMATEGILSRIGRVIAGVAHGSIDALEGANAIATVEQSIREIDAVAEDARAGAGRARAEEHRLKAKIAEINDEIEDLAGKIEAGLANGREDLVKPVIGLQIDLEAQRSALETALGEAVSKIEDAGKALQAVNSARQDAVARLAALKRSKGAEDGSRGANASVRNDNRLAQSLGTIERVTGVSGRPATGASEVEELARMQREKAIQERLARYKGQSET</sequence>
<dbReference type="GO" id="GO:0005829">
    <property type="term" value="C:cytosol"/>
    <property type="evidence" value="ECO:0007669"/>
    <property type="project" value="TreeGrafter"/>
</dbReference>
<name>A0A370L2D4_9HYPH</name>
<dbReference type="EMBL" id="QQTP01000011">
    <property type="protein sequence ID" value="RDJ22110.1"/>
    <property type="molecule type" value="Genomic_DNA"/>
</dbReference>
<dbReference type="AlphaFoldDB" id="A0A370L2D4"/>
<comment type="similarity">
    <text evidence="1">Belongs to the PspA/Vipp/IM30 family.</text>
</comment>
<dbReference type="PANTHER" id="PTHR31088:SF6">
    <property type="entry name" value="PHAGE SHOCK PROTEIN A"/>
    <property type="match status" value="1"/>
</dbReference>
<evidence type="ECO:0000256" key="3">
    <source>
        <dbReference type="SAM" id="MobiDB-lite"/>
    </source>
</evidence>
<dbReference type="InterPro" id="IPR007157">
    <property type="entry name" value="PspA_VIPP1"/>
</dbReference>
<evidence type="ECO:0000256" key="1">
    <source>
        <dbReference type="ARBA" id="ARBA00043985"/>
    </source>
</evidence>
<feature type="coiled-coil region" evidence="2">
    <location>
        <begin position="211"/>
        <end position="238"/>
    </location>
</feature>
<feature type="region of interest" description="Disordered" evidence="3">
    <location>
        <begin position="304"/>
        <end position="323"/>
    </location>
</feature>
<dbReference type="Pfam" id="PF04012">
    <property type="entry name" value="PspA_IM30"/>
    <property type="match status" value="1"/>
</dbReference>
<evidence type="ECO:0000256" key="2">
    <source>
        <dbReference type="SAM" id="Coils"/>
    </source>
</evidence>
<comment type="caution">
    <text evidence="4">The sequence shown here is derived from an EMBL/GenBank/DDBJ whole genome shotgun (WGS) entry which is preliminary data.</text>
</comment>
<dbReference type="Proteomes" id="UP000255207">
    <property type="component" value="Unassembled WGS sequence"/>
</dbReference>
<proteinExistence type="inferred from homology"/>
<reference evidence="5" key="1">
    <citation type="submission" date="2018-07" db="EMBL/GenBank/DDBJ databases">
        <authorList>
            <person name="Safronova V.I."/>
            <person name="Chirak E.R."/>
            <person name="Sazanova A.L."/>
        </authorList>
    </citation>
    <scope>NUCLEOTIDE SEQUENCE [LARGE SCALE GENOMIC DNA]</scope>
    <source>
        <strain evidence="5">RCAM04685</strain>
    </source>
</reference>
<evidence type="ECO:0000313" key="5">
    <source>
        <dbReference type="Proteomes" id="UP000255207"/>
    </source>
</evidence>
<dbReference type="GO" id="GO:0009271">
    <property type="term" value="P:phage shock"/>
    <property type="evidence" value="ECO:0007669"/>
    <property type="project" value="TreeGrafter"/>
</dbReference>